<evidence type="ECO:0000256" key="1">
    <source>
        <dbReference type="ARBA" id="ARBA00004141"/>
    </source>
</evidence>
<evidence type="ECO:0000256" key="5">
    <source>
        <dbReference type="SAM" id="Phobius"/>
    </source>
</evidence>
<dbReference type="Pfam" id="PF00999">
    <property type="entry name" value="Na_H_Exchanger"/>
    <property type="match status" value="1"/>
</dbReference>
<dbReference type="InterPro" id="IPR006153">
    <property type="entry name" value="Cation/H_exchanger_TM"/>
</dbReference>
<keyword evidence="4 5" id="KW-0472">Membrane</keyword>
<evidence type="ECO:0000259" key="6">
    <source>
        <dbReference type="Pfam" id="PF00999"/>
    </source>
</evidence>
<protein>
    <submittedName>
        <fullName evidence="7">Na(+)/H(+) antiporter-like protein</fullName>
    </submittedName>
</protein>
<dbReference type="Proteomes" id="UP000030960">
    <property type="component" value="Unassembled WGS sequence"/>
</dbReference>
<feature type="transmembrane region" description="Helical" evidence="5">
    <location>
        <begin position="12"/>
        <end position="30"/>
    </location>
</feature>
<feature type="transmembrane region" description="Helical" evidence="5">
    <location>
        <begin position="37"/>
        <end position="56"/>
    </location>
</feature>
<sequence length="397" mass="40919">MRHERLMEFGPVFIALGVLFLAGLAADALGRRTRVPGVTLLLVIGVLIGSSGLALLPEAAILWYEPLSIVALTMVAFLLGSSLRLDKVAAHGRAILTVSVAVVLATMVVVAAGLWLAGLPPELAILIGAVATATDPAATQETLREAGGEGDFADTLRGIVAIDDAWGMMVFALAVVAAQAVAIGDFDPGLLLVALWEVGGALVLGLVIGLPGAVLTGRLRPGEPTRIEALGLVFLTAGLALWLEVSFLLAGMAAGAVIANRAQHHERAFHEIEMVERPFLILFFLLAGASMQLDALSAVGWIGLGYVTLRILGRLAGGWLGGLFGGLTSAERRWIGPALLPQAGVAVGMALVATAEMPAVGDILLTLTIGTTVVFELIGPVVTLLAVRAVRKADGGA</sequence>
<dbReference type="PATRIC" id="fig|1515334.3.peg.2667"/>
<comment type="caution">
    <text evidence="7">The sequence shown here is derived from an EMBL/GenBank/DDBJ whole genome shotgun (WGS) entry which is preliminary data.</text>
</comment>
<feature type="transmembrane region" description="Helical" evidence="5">
    <location>
        <begin position="62"/>
        <end position="83"/>
    </location>
</feature>
<evidence type="ECO:0000313" key="8">
    <source>
        <dbReference type="Proteomes" id="UP000030960"/>
    </source>
</evidence>
<dbReference type="PANTHER" id="PTHR43021">
    <property type="entry name" value="NA(+)/H(+) ANTIPORTER-RELATED"/>
    <property type="match status" value="1"/>
</dbReference>
<dbReference type="EMBL" id="JSUQ01000010">
    <property type="protein sequence ID" value="KHQ52616.1"/>
    <property type="molecule type" value="Genomic_DNA"/>
</dbReference>
<keyword evidence="8" id="KW-1185">Reference proteome</keyword>
<feature type="domain" description="Cation/H+ exchanger transmembrane" evidence="6">
    <location>
        <begin position="19"/>
        <end position="381"/>
    </location>
</feature>
<dbReference type="GO" id="GO:0016020">
    <property type="term" value="C:membrane"/>
    <property type="evidence" value="ECO:0007669"/>
    <property type="project" value="UniProtKB-SubCell"/>
</dbReference>
<feature type="transmembrane region" description="Helical" evidence="5">
    <location>
        <begin position="279"/>
        <end position="302"/>
    </location>
</feature>
<feature type="transmembrane region" description="Helical" evidence="5">
    <location>
        <begin position="339"/>
        <end position="357"/>
    </location>
</feature>
<accession>A0A0B3S7G1</accession>
<evidence type="ECO:0000313" key="7">
    <source>
        <dbReference type="EMBL" id="KHQ52616.1"/>
    </source>
</evidence>
<keyword evidence="2 5" id="KW-0812">Transmembrane</keyword>
<dbReference type="PANTHER" id="PTHR43021:SF2">
    <property type="entry name" value="CATION_H+ EXCHANGER DOMAIN-CONTAINING PROTEIN"/>
    <property type="match status" value="1"/>
</dbReference>
<dbReference type="GO" id="GO:0015297">
    <property type="term" value="F:antiporter activity"/>
    <property type="evidence" value="ECO:0007669"/>
    <property type="project" value="InterPro"/>
</dbReference>
<evidence type="ECO:0000256" key="2">
    <source>
        <dbReference type="ARBA" id="ARBA00022692"/>
    </source>
</evidence>
<feature type="transmembrane region" description="Helical" evidence="5">
    <location>
        <begin position="95"/>
        <end position="117"/>
    </location>
</feature>
<evidence type="ECO:0000256" key="4">
    <source>
        <dbReference type="ARBA" id="ARBA00023136"/>
    </source>
</evidence>
<dbReference type="Gene3D" id="1.20.1530.20">
    <property type="match status" value="1"/>
</dbReference>
<dbReference type="AlphaFoldDB" id="A0A0B3S7G1"/>
<evidence type="ECO:0000256" key="3">
    <source>
        <dbReference type="ARBA" id="ARBA00022989"/>
    </source>
</evidence>
<dbReference type="InterPro" id="IPR038770">
    <property type="entry name" value="Na+/solute_symporter_sf"/>
</dbReference>
<feature type="transmembrane region" description="Helical" evidence="5">
    <location>
        <begin position="308"/>
        <end position="327"/>
    </location>
</feature>
<dbReference type="GO" id="GO:1902600">
    <property type="term" value="P:proton transmembrane transport"/>
    <property type="evidence" value="ECO:0007669"/>
    <property type="project" value="InterPro"/>
</dbReference>
<feature type="transmembrane region" description="Helical" evidence="5">
    <location>
        <begin position="363"/>
        <end position="387"/>
    </location>
</feature>
<feature type="transmembrane region" description="Helical" evidence="5">
    <location>
        <begin position="230"/>
        <end position="258"/>
    </location>
</feature>
<comment type="subcellular location">
    <subcellularLocation>
        <location evidence="1">Membrane</location>
        <topology evidence="1">Multi-pass membrane protein</topology>
    </subcellularLocation>
</comment>
<gene>
    <name evidence="7" type="ORF">OA50_02649</name>
</gene>
<keyword evidence="3 5" id="KW-1133">Transmembrane helix</keyword>
<organism evidence="7 8">
    <name type="scientific">Mameliella alba</name>
    <dbReference type="NCBI Taxonomy" id="561184"/>
    <lineage>
        <taxon>Bacteria</taxon>
        <taxon>Pseudomonadati</taxon>
        <taxon>Pseudomonadota</taxon>
        <taxon>Alphaproteobacteria</taxon>
        <taxon>Rhodobacterales</taxon>
        <taxon>Roseobacteraceae</taxon>
        <taxon>Mameliella</taxon>
    </lineage>
</organism>
<name>A0A0B3S7G1_9RHOB</name>
<dbReference type="STRING" id="561184.SAMN05216376_108198"/>
<feature type="transmembrane region" description="Helical" evidence="5">
    <location>
        <begin position="165"/>
        <end position="183"/>
    </location>
</feature>
<feature type="transmembrane region" description="Helical" evidence="5">
    <location>
        <begin position="190"/>
        <end position="210"/>
    </location>
</feature>
<reference evidence="7 8" key="1">
    <citation type="submission" date="2014-10" db="EMBL/GenBank/DDBJ databases">
        <title>Genome sequence of Ponticoccus sp. strain UMTAT08 isolated from clonal culture of toxic dinoflagellate Alexandrium tamiyavanichii.</title>
        <authorList>
            <person name="Gan H.Y."/>
            <person name="Muhd D.-D."/>
            <person name="Mohd Noor M.E."/>
            <person name="Yeong Y.S."/>
            <person name="Usup G."/>
        </authorList>
    </citation>
    <scope>NUCLEOTIDE SEQUENCE [LARGE SCALE GENOMIC DNA]</scope>
    <source>
        <strain evidence="7 8">UMTAT08</strain>
    </source>
</reference>
<proteinExistence type="predicted"/>